<keyword evidence="3" id="KW-1185">Reference proteome</keyword>
<dbReference type="Pfam" id="PF17111">
    <property type="entry name" value="PigL_N"/>
    <property type="match status" value="1"/>
</dbReference>
<comment type="caution">
    <text evidence="2">The sequence shown here is derived from an EMBL/GenBank/DDBJ whole genome shotgun (WGS) entry which is preliminary data.</text>
</comment>
<evidence type="ECO:0000313" key="2">
    <source>
        <dbReference type="EMBL" id="CAH0017230.1"/>
    </source>
</evidence>
<dbReference type="Proteomes" id="UP000696573">
    <property type="component" value="Unassembled WGS sequence"/>
</dbReference>
<dbReference type="OrthoDB" id="428260at2759"/>
<feature type="domain" description="Azaphilone pigments biosynthesis cluster protein L N-terminal" evidence="1">
    <location>
        <begin position="1"/>
        <end position="209"/>
    </location>
</feature>
<dbReference type="EMBL" id="CABFNQ020000500">
    <property type="protein sequence ID" value="CAH0017230.1"/>
    <property type="molecule type" value="Genomic_DNA"/>
</dbReference>
<protein>
    <recommendedName>
        <fullName evidence="1">Azaphilone pigments biosynthesis cluster protein L N-terminal domain-containing protein</fullName>
    </recommendedName>
</protein>
<dbReference type="AlphaFoldDB" id="A0A9N9V8N4"/>
<name>A0A9N9V8N4_9HYPO</name>
<evidence type="ECO:0000259" key="1">
    <source>
        <dbReference type="Pfam" id="PF17111"/>
    </source>
</evidence>
<sequence length="281" mass="30218">MEPISLTASVIAVATLAYDSGKALYDMVETYSHAHEIFQELNSDIEGLNNVLLSLKTIGGRDKGASFSERQCRCLKEVESAIENYSDACKAFEAKVGKLMSNSTPEYVSKRDKFMLHFKTNDIAAFRIQLSRYKSTLTIALLVVSLKSSSEGNKELTTKVESAMGLLTGQMEGIKLAVQAVEDAGASSQSLMMGMAQTVQAISQCGDVCRAATAVAGAADGTATYRLVQAFDDARFMMGSTNTQAIVGGSTRVFDKVVGRDRARLLIGDIDPKTALDFMNG</sequence>
<evidence type="ECO:0000313" key="3">
    <source>
        <dbReference type="Proteomes" id="UP000696573"/>
    </source>
</evidence>
<reference evidence="2" key="1">
    <citation type="submission" date="2021-10" db="EMBL/GenBank/DDBJ databases">
        <authorList>
            <person name="Piombo E."/>
        </authorList>
    </citation>
    <scope>NUCLEOTIDE SEQUENCE</scope>
</reference>
<dbReference type="InterPro" id="IPR031348">
    <property type="entry name" value="PigL_N"/>
</dbReference>
<organism evidence="2 3">
    <name type="scientific">Clonostachys rhizophaga</name>
    <dbReference type="NCBI Taxonomy" id="160324"/>
    <lineage>
        <taxon>Eukaryota</taxon>
        <taxon>Fungi</taxon>
        <taxon>Dikarya</taxon>
        <taxon>Ascomycota</taxon>
        <taxon>Pezizomycotina</taxon>
        <taxon>Sordariomycetes</taxon>
        <taxon>Hypocreomycetidae</taxon>
        <taxon>Hypocreales</taxon>
        <taxon>Bionectriaceae</taxon>
        <taxon>Clonostachys</taxon>
    </lineage>
</organism>
<proteinExistence type="predicted"/>
<gene>
    <name evidence="2" type="ORF">CRHIZ90672A_00018510</name>
</gene>
<accession>A0A9N9V8N4</accession>